<evidence type="ECO:0000313" key="2">
    <source>
        <dbReference type="EMBL" id="CBY08817.1"/>
    </source>
</evidence>
<protein>
    <submittedName>
        <fullName evidence="2">Uncharacterized protein</fullName>
    </submittedName>
</protein>
<dbReference type="AlphaFoldDB" id="E4XB34"/>
<proteinExistence type="predicted"/>
<keyword evidence="3" id="KW-1185">Reference proteome</keyword>
<sequence>MAWNHLMTRAQPDSRQDWAKMTDRAAEGSNYADVYRVPPMNDRTKSFKPPPKAFSSGAKFAAVTNYSGDFTGKSRQWFYFFENIKTTCYI</sequence>
<name>E4XB34_OIKDI</name>
<feature type="region of interest" description="Disordered" evidence="1">
    <location>
        <begin position="1"/>
        <end position="22"/>
    </location>
</feature>
<dbReference type="EMBL" id="FN653033">
    <property type="protein sequence ID" value="CBY08817.1"/>
    <property type="molecule type" value="Genomic_DNA"/>
</dbReference>
<evidence type="ECO:0000313" key="3">
    <source>
        <dbReference type="Proteomes" id="UP000001307"/>
    </source>
</evidence>
<dbReference type="InParanoid" id="E4XB34"/>
<accession>E4XB34</accession>
<organism evidence="2">
    <name type="scientific">Oikopleura dioica</name>
    <name type="common">Tunicate</name>
    <dbReference type="NCBI Taxonomy" id="34765"/>
    <lineage>
        <taxon>Eukaryota</taxon>
        <taxon>Metazoa</taxon>
        <taxon>Chordata</taxon>
        <taxon>Tunicata</taxon>
        <taxon>Appendicularia</taxon>
        <taxon>Copelata</taxon>
        <taxon>Oikopleuridae</taxon>
        <taxon>Oikopleura</taxon>
    </lineage>
</organism>
<gene>
    <name evidence="2" type="ORF">GSOID_T00005655001</name>
</gene>
<reference evidence="2" key="1">
    <citation type="journal article" date="2010" name="Science">
        <title>Plasticity of animal genome architecture unmasked by rapid evolution of a pelagic tunicate.</title>
        <authorList>
            <person name="Denoeud F."/>
            <person name="Henriet S."/>
            <person name="Mungpakdee S."/>
            <person name="Aury J.M."/>
            <person name="Da Silva C."/>
            <person name="Brinkmann H."/>
            <person name="Mikhaleva J."/>
            <person name="Olsen L.C."/>
            <person name="Jubin C."/>
            <person name="Canestro C."/>
            <person name="Bouquet J.M."/>
            <person name="Danks G."/>
            <person name="Poulain J."/>
            <person name="Campsteijn C."/>
            <person name="Adamski M."/>
            <person name="Cross I."/>
            <person name="Yadetie F."/>
            <person name="Muffato M."/>
            <person name="Louis A."/>
            <person name="Butcher S."/>
            <person name="Tsagkogeorga G."/>
            <person name="Konrad A."/>
            <person name="Singh S."/>
            <person name="Jensen M.F."/>
            <person name="Cong E.H."/>
            <person name="Eikeseth-Otteraa H."/>
            <person name="Noel B."/>
            <person name="Anthouard V."/>
            <person name="Porcel B.M."/>
            <person name="Kachouri-Lafond R."/>
            <person name="Nishino A."/>
            <person name="Ugolini M."/>
            <person name="Chourrout P."/>
            <person name="Nishida H."/>
            <person name="Aasland R."/>
            <person name="Huzurbazar S."/>
            <person name="Westhof E."/>
            <person name="Delsuc F."/>
            <person name="Lehrach H."/>
            <person name="Reinhardt R."/>
            <person name="Weissenbach J."/>
            <person name="Roy S.W."/>
            <person name="Artiguenave F."/>
            <person name="Postlethwait J.H."/>
            <person name="Manak J.R."/>
            <person name="Thompson E.M."/>
            <person name="Jaillon O."/>
            <person name="Du Pasquier L."/>
            <person name="Boudinot P."/>
            <person name="Liberles D.A."/>
            <person name="Volff J.N."/>
            <person name="Philippe H."/>
            <person name="Lenhard B."/>
            <person name="Roest Crollius H."/>
            <person name="Wincker P."/>
            <person name="Chourrout D."/>
        </authorList>
    </citation>
    <scope>NUCLEOTIDE SEQUENCE [LARGE SCALE GENOMIC DNA]</scope>
</reference>
<feature type="compositionally biased region" description="Basic and acidic residues" evidence="1">
    <location>
        <begin position="12"/>
        <end position="22"/>
    </location>
</feature>
<dbReference type="Proteomes" id="UP000001307">
    <property type="component" value="Unassembled WGS sequence"/>
</dbReference>
<evidence type="ECO:0000256" key="1">
    <source>
        <dbReference type="SAM" id="MobiDB-lite"/>
    </source>
</evidence>